<keyword evidence="4" id="KW-0732">Signal</keyword>
<keyword evidence="6" id="KW-0378">Hydrolase</keyword>
<dbReference type="SMART" id="SM00255">
    <property type="entry name" value="TIR"/>
    <property type="match status" value="1"/>
</dbReference>
<keyword evidence="5" id="KW-0677">Repeat</keyword>
<evidence type="ECO:0000256" key="10">
    <source>
        <dbReference type="ARBA" id="ARBA00023157"/>
    </source>
</evidence>
<keyword evidence="10" id="KW-1015">Disulfide bond</keyword>
<evidence type="ECO:0000259" key="17">
    <source>
        <dbReference type="PROSITE" id="PS50835"/>
    </source>
</evidence>
<evidence type="ECO:0000256" key="4">
    <source>
        <dbReference type="ARBA" id="ARBA00022729"/>
    </source>
</evidence>
<keyword evidence="11 18" id="KW-0675">Receptor</keyword>
<dbReference type="Gene3D" id="2.60.40.10">
    <property type="entry name" value="Immunoglobulins"/>
    <property type="match status" value="2"/>
</dbReference>
<dbReference type="FunCoup" id="G3H6I2">
    <property type="interactions" value="227"/>
</dbReference>
<dbReference type="Pfam" id="PF00047">
    <property type="entry name" value="ig"/>
    <property type="match status" value="1"/>
</dbReference>
<dbReference type="STRING" id="10029.G3H6I2"/>
<evidence type="ECO:0000256" key="15">
    <source>
        <dbReference type="SAM" id="Phobius"/>
    </source>
</evidence>
<evidence type="ECO:0000256" key="3">
    <source>
        <dbReference type="ARBA" id="ARBA00022692"/>
    </source>
</evidence>
<feature type="domain" description="Ig-like" evidence="17">
    <location>
        <begin position="67"/>
        <end position="169"/>
    </location>
</feature>
<dbReference type="InParanoid" id="G3H6I2"/>
<evidence type="ECO:0000256" key="11">
    <source>
        <dbReference type="ARBA" id="ARBA00023170"/>
    </source>
</evidence>
<keyword evidence="8" id="KW-0520">NAD</keyword>
<dbReference type="InterPro" id="IPR007110">
    <property type="entry name" value="Ig-like_dom"/>
</dbReference>
<dbReference type="InterPro" id="IPR035897">
    <property type="entry name" value="Toll_tir_struct_dom_sf"/>
</dbReference>
<keyword evidence="3 15" id="KW-0812">Transmembrane</keyword>
<comment type="subcellular location">
    <subcellularLocation>
        <location evidence="1">Membrane</location>
        <topology evidence="1">Single-pass type I membrane protein</topology>
    </subcellularLocation>
</comment>
<feature type="transmembrane region" description="Helical" evidence="15">
    <location>
        <begin position="174"/>
        <end position="201"/>
    </location>
</feature>
<feature type="compositionally biased region" description="Polar residues" evidence="14">
    <location>
        <begin position="413"/>
        <end position="431"/>
    </location>
</feature>
<dbReference type="AlphaFoldDB" id="G3H6I2"/>
<dbReference type="PANTHER" id="PTHR11890">
    <property type="entry name" value="INTERLEUKIN-1 RECEPTOR FAMILY MEMBER"/>
    <property type="match status" value="1"/>
</dbReference>
<dbReference type="PaxDb" id="10029-XP_007611567.1"/>
<evidence type="ECO:0000313" key="19">
    <source>
        <dbReference type="Proteomes" id="UP000001075"/>
    </source>
</evidence>
<keyword evidence="9 15" id="KW-0472">Membrane</keyword>
<dbReference type="Pfam" id="PF01582">
    <property type="entry name" value="TIR"/>
    <property type="match status" value="1"/>
</dbReference>
<dbReference type="SUPFAM" id="SSF52200">
    <property type="entry name" value="Toll/Interleukin receptor TIR domain"/>
    <property type="match status" value="1"/>
</dbReference>
<keyword evidence="12" id="KW-0325">Glycoprotein</keyword>
<dbReference type="GO" id="GO:0042008">
    <property type="term" value="F:interleukin-18 receptor activity"/>
    <property type="evidence" value="ECO:0007669"/>
    <property type="project" value="TreeGrafter"/>
</dbReference>
<dbReference type="GO" id="GO:0016787">
    <property type="term" value="F:hydrolase activity"/>
    <property type="evidence" value="ECO:0007669"/>
    <property type="project" value="UniProtKB-KW"/>
</dbReference>
<evidence type="ECO:0000256" key="6">
    <source>
        <dbReference type="ARBA" id="ARBA00022801"/>
    </source>
</evidence>
<dbReference type="InterPro" id="IPR013783">
    <property type="entry name" value="Ig-like_fold"/>
</dbReference>
<dbReference type="InterPro" id="IPR015621">
    <property type="entry name" value="IL-1_rcpt_fam"/>
</dbReference>
<dbReference type="InterPro" id="IPR013151">
    <property type="entry name" value="Immunoglobulin_dom"/>
</dbReference>
<evidence type="ECO:0000256" key="1">
    <source>
        <dbReference type="ARBA" id="ARBA00004479"/>
    </source>
</evidence>
<dbReference type="Gene3D" id="3.40.50.10140">
    <property type="entry name" value="Toll/interleukin-1 receptor homology (TIR) domain"/>
    <property type="match status" value="1"/>
</dbReference>
<feature type="domain" description="TIR" evidence="16">
    <location>
        <begin position="222"/>
        <end position="375"/>
    </location>
</feature>
<evidence type="ECO:0000256" key="7">
    <source>
        <dbReference type="ARBA" id="ARBA00022989"/>
    </source>
</evidence>
<evidence type="ECO:0000256" key="9">
    <source>
        <dbReference type="ARBA" id="ARBA00023136"/>
    </source>
</evidence>
<dbReference type="PROSITE" id="PS50104">
    <property type="entry name" value="TIR"/>
    <property type="match status" value="1"/>
</dbReference>
<feature type="region of interest" description="Disordered" evidence="14">
    <location>
        <begin position="398"/>
        <end position="431"/>
    </location>
</feature>
<gene>
    <name evidence="18" type="ORF">I79_005943</name>
</gene>
<comment type="similarity">
    <text evidence="2">Belongs to the interleukin-1 receptor family.</text>
</comment>
<name>G3H6I2_CRIGR</name>
<dbReference type="FunFam" id="3.40.50.10140:FF:000002">
    <property type="entry name" value="Interleukin 1 receptor accessory protein"/>
    <property type="match status" value="1"/>
</dbReference>
<evidence type="ECO:0000256" key="5">
    <source>
        <dbReference type="ARBA" id="ARBA00022737"/>
    </source>
</evidence>
<dbReference type="InterPro" id="IPR036179">
    <property type="entry name" value="Ig-like_dom_sf"/>
</dbReference>
<dbReference type="Proteomes" id="UP000001075">
    <property type="component" value="Unassembled WGS sequence"/>
</dbReference>
<dbReference type="PRINTS" id="PR01537">
    <property type="entry name" value="INTRLKN1R1F"/>
</dbReference>
<dbReference type="eggNOG" id="ENOG502QUSU">
    <property type="taxonomic scope" value="Eukaryota"/>
</dbReference>
<dbReference type="PROSITE" id="PS50835">
    <property type="entry name" value="IG_LIKE"/>
    <property type="match status" value="1"/>
</dbReference>
<dbReference type="InterPro" id="IPR000157">
    <property type="entry name" value="TIR_dom"/>
</dbReference>
<dbReference type="GO" id="GO:0016020">
    <property type="term" value="C:membrane"/>
    <property type="evidence" value="ECO:0007669"/>
    <property type="project" value="UniProtKB-SubCell"/>
</dbReference>
<dbReference type="EMBL" id="JH000175">
    <property type="protein sequence ID" value="EGV92288.1"/>
    <property type="molecule type" value="Genomic_DNA"/>
</dbReference>
<proteinExistence type="inferred from homology"/>
<dbReference type="SUPFAM" id="SSF48726">
    <property type="entry name" value="Immunoglobulin"/>
    <property type="match status" value="1"/>
</dbReference>
<accession>G3H6I2</accession>
<evidence type="ECO:0000256" key="8">
    <source>
        <dbReference type="ARBA" id="ARBA00023027"/>
    </source>
</evidence>
<dbReference type="PANTHER" id="PTHR11890:SF23">
    <property type="entry name" value="INTERLEUKIN-18 RECEPTOR ACCESSORY PROTEIN"/>
    <property type="match status" value="1"/>
</dbReference>
<evidence type="ECO:0000256" key="14">
    <source>
        <dbReference type="SAM" id="MobiDB-lite"/>
    </source>
</evidence>
<sequence>MGAAYHEELDGRLLPEYKNSIIQLGAIYDSYQGLYVCDYTQSDNVSSWTVRAVVQVRTIVKDINLKPDILDPITDTLEVELGKSLTLPCKVQFGFQRDFQPVVKWYVKESTQEWEFNVFEEKSIQSNYKNEIIEHTIFLREVTQRDLSRKFICFAQNSIGNTTRTIQLKKKEGVVFVYILLGTAMMLAGILVAAAFLYWYWIEIVLLCRAYKSKDETLRDKKEFNAFISYANRSSPESEAAGSLSEEHLALNLFPEVLENKYGYTLCLLERDVTPGGVYADDIVNIIKKSRRGIFILSPSYVNGPCVFELQAAVNLALVDQTLKLILIKFCSFQVPESLPYLVKKALRVLPTVTWRGLKSVQPSSRFWTQICYHMPVKNSNRFMYNRLRIIPRGFSPEQDLAREKPPRGVPGSGNSHGARNLLLSSHQKRC</sequence>
<evidence type="ECO:0000256" key="13">
    <source>
        <dbReference type="ARBA" id="ARBA00023319"/>
    </source>
</evidence>
<keyword evidence="13" id="KW-0393">Immunoglobulin domain</keyword>
<reference evidence="19" key="1">
    <citation type="journal article" date="2011" name="Nat. Biotechnol.">
        <title>The genomic sequence of the Chinese hamster ovary (CHO)-K1 cell line.</title>
        <authorList>
            <person name="Xu X."/>
            <person name="Nagarajan H."/>
            <person name="Lewis N.E."/>
            <person name="Pan S."/>
            <person name="Cai Z."/>
            <person name="Liu X."/>
            <person name="Chen W."/>
            <person name="Xie M."/>
            <person name="Wang W."/>
            <person name="Hammond S."/>
            <person name="Andersen M.R."/>
            <person name="Neff N."/>
            <person name="Passarelli B."/>
            <person name="Koh W."/>
            <person name="Fan H.C."/>
            <person name="Wang J."/>
            <person name="Gui Y."/>
            <person name="Lee K.H."/>
            <person name="Betenbaugh M.J."/>
            <person name="Quake S.R."/>
            <person name="Famili I."/>
            <person name="Palsson B.O."/>
            <person name="Wang J."/>
        </authorList>
    </citation>
    <scope>NUCLEOTIDE SEQUENCE [LARGE SCALE GENOMIC DNA]</scope>
    <source>
        <strain evidence="19">CHO K1 cell line</strain>
    </source>
</reference>
<evidence type="ECO:0000313" key="18">
    <source>
        <dbReference type="EMBL" id="EGV92288.1"/>
    </source>
</evidence>
<organism evidence="18 19">
    <name type="scientific">Cricetulus griseus</name>
    <name type="common">Chinese hamster</name>
    <name type="synonym">Cricetulus barabensis griseus</name>
    <dbReference type="NCBI Taxonomy" id="10029"/>
    <lineage>
        <taxon>Eukaryota</taxon>
        <taxon>Metazoa</taxon>
        <taxon>Chordata</taxon>
        <taxon>Craniata</taxon>
        <taxon>Vertebrata</taxon>
        <taxon>Euteleostomi</taxon>
        <taxon>Mammalia</taxon>
        <taxon>Eutheria</taxon>
        <taxon>Euarchontoglires</taxon>
        <taxon>Glires</taxon>
        <taxon>Rodentia</taxon>
        <taxon>Myomorpha</taxon>
        <taxon>Muroidea</taxon>
        <taxon>Cricetidae</taxon>
        <taxon>Cricetinae</taxon>
        <taxon>Cricetulus</taxon>
    </lineage>
</organism>
<evidence type="ECO:0000256" key="12">
    <source>
        <dbReference type="ARBA" id="ARBA00023180"/>
    </source>
</evidence>
<dbReference type="FunFam" id="2.60.40.10:FF:001761">
    <property type="entry name" value="Interleukin 18 receptor accessory protein"/>
    <property type="match status" value="1"/>
</dbReference>
<keyword evidence="7 15" id="KW-1133">Transmembrane helix</keyword>
<evidence type="ECO:0000256" key="2">
    <source>
        <dbReference type="ARBA" id="ARBA00009752"/>
    </source>
</evidence>
<evidence type="ECO:0000259" key="16">
    <source>
        <dbReference type="PROSITE" id="PS50104"/>
    </source>
</evidence>
<protein>
    <submittedName>
        <fullName evidence="18">Interleukin-18 receptor accessory protein</fullName>
    </submittedName>
</protein>